<reference evidence="1 2" key="1">
    <citation type="submission" date="2017-08" db="EMBL/GenBank/DDBJ databases">
        <title>Whole Genome Sequence of Sphingobium hydrophobicum C1: Insights into Adaption to the Electronic-waste Contaminated Sediment.</title>
        <authorList>
            <person name="Song D."/>
            <person name="Chen X."/>
            <person name="Xu M."/>
        </authorList>
    </citation>
    <scope>NUCLEOTIDE SEQUENCE [LARGE SCALE GENOMIC DNA]</scope>
    <source>
        <strain evidence="1 2">C1</strain>
    </source>
</reference>
<protein>
    <submittedName>
        <fullName evidence="1">Uncharacterized protein</fullName>
    </submittedName>
</protein>
<evidence type="ECO:0000313" key="1">
    <source>
        <dbReference type="EMBL" id="ASY46340.1"/>
    </source>
</evidence>
<gene>
    <name evidence="1" type="ORF">CJD35_17910</name>
</gene>
<sequence>MRCFVQDIMGLIKAQFVGSLCNRFPQTRRCDPKPAQAVPTAARSKDTALLQYATGLPHNPATNTKFL</sequence>
<name>A0A249MY91_SPHXE</name>
<dbReference type="Proteomes" id="UP000217141">
    <property type="component" value="Chromosome II"/>
</dbReference>
<evidence type="ECO:0000313" key="2">
    <source>
        <dbReference type="Proteomes" id="UP000217141"/>
    </source>
</evidence>
<dbReference type="KEGG" id="shyd:CJD35_17910"/>
<organism evidence="1 2">
    <name type="scientific">Sphingobium xenophagum</name>
    <dbReference type="NCBI Taxonomy" id="121428"/>
    <lineage>
        <taxon>Bacteria</taxon>
        <taxon>Pseudomonadati</taxon>
        <taxon>Pseudomonadota</taxon>
        <taxon>Alphaproteobacteria</taxon>
        <taxon>Sphingomonadales</taxon>
        <taxon>Sphingomonadaceae</taxon>
        <taxon>Sphingobium</taxon>
    </lineage>
</organism>
<accession>A0A249MY91</accession>
<proteinExistence type="predicted"/>
<dbReference type="AlphaFoldDB" id="A0A249MY91"/>
<dbReference type="EMBL" id="CP022746">
    <property type="protein sequence ID" value="ASY46340.1"/>
    <property type="molecule type" value="Genomic_DNA"/>
</dbReference>